<feature type="domain" description="DUF1559" evidence="2">
    <location>
        <begin position="49"/>
        <end position="305"/>
    </location>
</feature>
<dbReference type="InterPro" id="IPR011453">
    <property type="entry name" value="DUF1559"/>
</dbReference>
<evidence type="ECO:0000313" key="3">
    <source>
        <dbReference type="EMBL" id="QDU31482.1"/>
    </source>
</evidence>
<keyword evidence="4" id="KW-1185">Reference proteome</keyword>
<dbReference type="EMBL" id="CP036274">
    <property type="protein sequence ID" value="QDU31482.1"/>
    <property type="molecule type" value="Genomic_DNA"/>
</dbReference>
<dbReference type="RefSeq" id="WP_145098688.1">
    <property type="nucleotide sequence ID" value="NZ_CP036274.1"/>
</dbReference>
<keyword evidence="1" id="KW-0812">Transmembrane</keyword>
<dbReference type="InterPro" id="IPR012902">
    <property type="entry name" value="N_methyl_site"/>
</dbReference>
<dbReference type="Gene3D" id="3.30.700.10">
    <property type="entry name" value="Glycoprotein, Type 4 Pilin"/>
    <property type="match status" value="1"/>
</dbReference>
<dbReference type="OrthoDB" id="255848at2"/>
<dbReference type="NCBIfam" id="TIGR02532">
    <property type="entry name" value="IV_pilin_GFxxxE"/>
    <property type="match status" value="1"/>
</dbReference>
<dbReference type="Pfam" id="PF07963">
    <property type="entry name" value="N_methyl"/>
    <property type="match status" value="1"/>
</dbReference>
<evidence type="ECO:0000259" key="2">
    <source>
        <dbReference type="Pfam" id="PF07596"/>
    </source>
</evidence>
<dbReference type="InterPro" id="IPR045584">
    <property type="entry name" value="Pilin-like"/>
</dbReference>
<dbReference type="PANTHER" id="PTHR30093:SF2">
    <property type="entry name" value="TYPE II SECRETION SYSTEM PROTEIN H"/>
    <property type="match status" value="1"/>
</dbReference>
<feature type="transmembrane region" description="Helical" evidence="1">
    <location>
        <begin position="30"/>
        <end position="48"/>
    </location>
</feature>
<dbReference type="AlphaFoldDB" id="A0A517YMN2"/>
<dbReference type="Pfam" id="PF07596">
    <property type="entry name" value="SBP_bac_10"/>
    <property type="match status" value="1"/>
</dbReference>
<evidence type="ECO:0000256" key="1">
    <source>
        <dbReference type="SAM" id="Phobius"/>
    </source>
</evidence>
<protein>
    <recommendedName>
        <fullName evidence="2">DUF1559 domain-containing protein</fullName>
    </recommendedName>
</protein>
<reference evidence="3 4" key="1">
    <citation type="submission" date="2019-02" db="EMBL/GenBank/DDBJ databases">
        <title>Deep-cultivation of Planctomycetes and their phenomic and genomic characterization uncovers novel biology.</title>
        <authorList>
            <person name="Wiegand S."/>
            <person name="Jogler M."/>
            <person name="Boedeker C."/>
            <person name="Pinto D."/>
            <person name="Vollmers J."/>
            <person name="Rivas-Marin E."/>
            <person name="Kohn T."/>
            <person name="Peeters S.H."/>
            <person name="Heuer A."/>
            <person name="Rast P."/>
            <person name="Oberbeckmann S."/>
            <person name="Bunk B."/>
            <person name="Jeske O."/>
            <person name="Meyerdierks A."/>
            <person name="Storesund J.E."/>
            <person name="Kallscheuer N."/>
            <person name="Luecker S."/>
            <person name="Lage O.M."/>
            <person name="Pohl T."/>
            <person name="Merkel B.J."/>
            <person name="Hornburger P."/>
            <person name="Mueller R.-W."/>
            <person name="Bruemmer F."/>
            <person name="Labrenz M."/>
            <person name="Spormann A.M."/>
            <person name="Op den Camp H."/>
            <person name="Overmann J."/>
            <person name="Amann R."/>
            <person name="Jetten M.S.M."/>
            <person name="Mascher T."/>
            <person name="Medema M.H."/>
            <person name="Devos D.P."/>
            <person name="Kaster A.-K."/>
            <person name="Ovreas L."/>
            <person name="Rohde M."/>
            <person name="Galperin M.Y."/>
            <person name="Jogler C."/>
        </authorList>
    </citation>
    <scope>NUCLEOTIDE SEQUENCE [LARGE SCALE GENOMIC DNA]</scope>
    <source>
        <strain evidence="3 4">ETA_A8</strain>
    </source>
</reference>
<dbReference type="NCBIfam" id="TIGR04294">
    <property type="entry name" value="pre_pil_HX9DG"/>
    <property type="match status" value="1"/>
</dbReference>
<gene>
    <name evidence="3" type="ORF">ETAA8_66400</name>
</gene>
<accession>A0A517YMN2</accession>
<organism evidence="3 4">
    <name type="scientific">Anatilimnocola aggregata</name>
    <dbReference type="NCBI Taxonomy" id="2528021"/>
    <lineage>
        <taxon>Bacteria</taxon>
        <taxon>Pseudomonadati</taxon>
        <taxon>Planctomycetota</taxon>
        <taxon>Planctomycetia</taxon>
        <taxon>Pirellulales</taxon>
        <taxon>Pirellulaceae</taxon>
        <taxon>Anatilimnocola</taxon>
    </lineage>
</organism>
<sequence>MKNPRWWNCGVVGAGRIQAGRARAFTLVELLVVIAIIGVLVALLLPAVQAAREAARRMSCSNNLKQYGLALQNYHDTMLAFPYGGTNGISKNRDLSWQLRILPFMEQNNIYTQVDWNSSYNSAANYLVGHMFVKGSVCPSQTALRSGSSGEKSATETLPGFTTHYYGINGPQGTNVKTGQTYTDHALSTAGHGDIAADGVLNPYESISMAAVTDGTSNTFLVGEISFQKALQPTGSHSLRIWTRGGGAGNTTSSTKNIEFPINSTVYTSATPNFNDISFGSNHPGGAQFGLTDGSVRLITANIDMSIYKAMASRSGGEALYAD</sequence>
<dbReference type="SUPFAM" id="SSF54523">
    <property type="entry name" value="Pili subunits"/>
    <property type="match status" value="1"/>
</dbReference>
<proteinExistence type="predicted"/>
<dbReference type="PANTHER" id="PTHR30093">
    <property type="entry name" value="GENERAL SECRETION PATHWAY PROTEIN G"/>
    <property type="match status" value="1"/>
</dbReference>
<evidence type="ECO:0000313" key="4">
    <source>
        <dbReference type="Proteomes" id="UP000315017"/>
    </source>
</evidence>
<dbReference type="Proteomes" id="UP000315017">
    <property type="component" value="Chromosome"/>
</dbReference>
<name>A0A517YMN2_9BACT</name>
<dbReference type="InterPro" id="IPR027558">
    <property type="entry name" value="Pre_pil_HX9DG_C"/>
</dbReference>
<keyword evidence="1" id="KW-0472">Membrane</keyword>
<keyword evidence="1" id="KW-1133">Transmembrane helix</keyword>
<dbReference type="KEGG" id="aagg:ETAA8_66400"/>